<evidence type="ECO:0000256" key="1">
    <source>
        <dbReference type="ARBA" id="ARBA00022723"/>
    </source>
</evidence>
<feature type="compositionally biased region" description="Basic and acidic residues" evidence="3">
    <location>
        <begin position="799"/>
        <end position="810"/>
    </location>
</feature>
<dbReference type="CDD" id="cd00067">
    <property type="entry name" value="GAL4"/>
    <property type="match status" value="1"/>
</dbReference>
<dbReference type="Proteomes" id="UP001221757">
    <property type="component" value="Unassembled WGS sequence"/>
</dbReference>
<feature type="region of interest" description="Disordered" evidence="3">
    <location>
        <begin position="605"/>
        <end position="669"/>
    </location>
</feature>
<dbReference type="PROSITE" id="PS00463">
    <property type="entry name" value="ZN2_CY6_FUNGAL_1"/>
    <property type="match status" value="1"/>
</dbReference>
<accession>A0AAD7G9B3</accession>
<feature type="compositionally biased region" description="Basic and acidic residues" evidence="3">
    <location>
        <begin position="974"/>
        <end position="986"/>
    </location>
</feature>
<dbReference type="SMART" id="SM00066">
    <property type="entry name" value="GAL4"/>
    <property type="match status" value="1"/>
</dbReference>
<evidence type="ECO:0000313" key="5">
    <source>
        <dbReference type="EMBL" id="KAJ7668298.1"/>
    </source>
</evidence>
<dbReference type="GO" id="GO:0006351">
    <property type="term" value="P:DNA-templated transcription"/>
    <property type="evidence" value="ECO:0007669"/>
    <property type="project" value="InterPro"/>
</dbReference>
<keyword evidence="6" id="KW-1185">Reference proteome</keyword>
<feature type="region of interest" description="Disordered" evidence="3">
    <location>
        <begin position="925"/>
        <end position="992"/>
    </location>
</feature>
<dbReference type="InterPro" id="IPR036864">
    <property type="entry name" value="Zn2-C6_fun-type_DNA-bd_sf"/>
</dbReference>
<feature type="domain" description="Zn(2)-C6 fungal-type" evidence="4">
    <location>
        <begin position="19"/>
        <end position="51"/>
    </location>
</feature>
<name>A0AAD7G9B3_MYCRO</name>
<organism evidence="5 6">
    <name type="scientific">Mycena rosella</name>
    <name type="common">Pink bonnet</name>
    <name type="synonym">Agaricus rosellus</name>
    <dbReference type="NCBI Taxonomy" id="1033263"/>
    <lineage>
        <taxon>Eukaryota</taxon>
        <taxon>Fungi</taxon>
        <taxon>Dikarya</taxon>
        <taxon>Basidiomycota</taxon>
        <taxon>Agaricomycotina</taxon>
        <taxon>Agaricomycetes</taxon>
        <taxon>Agaricomycetidae</taxon>
        <taxon>Agaricales</taxon>
        <taxon>Marasmiineae</taxon>
        <taxon>Mycenaceae</taxon>
        <taxon>Mycena</taxon>
    </lineage>
</organism>
<dbReference type="InterPro" id="IPR007219">
    <property type="entry name" value="XnlR_reg_dom"/>
</dbReference>
<dbReference type="InterPro" id="IPR050987">
    <property type="entry name" value="AtrR-like"/>
</dbReference>
<dbReference type="Gene3D" id="4.10.240.10">
    <property type="entry name" value="Zn(2)-C6 fungal-type DNA-binding domain"/>
    <property type="match status" value="1"/>
</dbReference>
<keyword evidence="2" id="KW-0539">Nucleus</keyword>
<reference evidence="5" key="1">
    <citation type="submission" date="2023-03" db="EMBL/GenBank/DDBJ databases">
        <title>Massive genome expansion in bonnet fungi (Mycena s.s.) driven by repeated elements and novel gene families across ecological guilds.</title>
        <authorList>
            <consortium name="Lawrence Berkeley National Laboratory"/>
            <person name="Harder C.B."/>
            <person name="Miyauchi S."/>
            <person name="Viragh M."/>
            <person name="Kuo A."/>
            <person name="Thoen E."/>
            <person name="Andreopoulos B."/>
            <person name="Lu D."/>
            <person name="Skrede I."/>
            <person name="Drula E."/>
            <person name="Henrissat B."/>
            <person name="Morin E."/>
            <person name="Kohler A."/>
            <person name="Barry K."/>
            <person name="LaButti K."/>
            <person name="Morin E."/>
            <person name="Salamov A."/>
            <person name="Lipzen A."/>
            <person name="Mereny Z."/>
            <person name="Hegedus B."/>
            <person name="Baldrian P."/>
            <person name="Stursova M."/>
            <person name="Weitz H."/>
            <person name="Taylor A."/>
            <person name="Grigoriev I.V."/>
            <person name="Nagy L.G."/>
            <person name="Martin F."/>
            <person name="Kauserud H."/>
        </authorList>
    </citation>
    <scope>NUCLEOTIDE SEQUENCE</scope>
    <source>
        <strain evidence="5">CBHHK067</strain>
    </source>
</reference>
<dbReference type="CDD" id="cd12148">
    <property type="entry name" value="fungal_TF_MHR"/>
    <property type="match status" value="1"/>
</dbReference>
<feature type="compositionally biased region" description="Polar residues" evidence="3">
    <location>
        <begin position="750"/>
        <end position="762"/>
    </location>
</feature>
<evidence type="ECO:0000256" key="3">
    <source>
        <dbReference type="SAM" id="MobiDB-lite"/>
    </source>
</evidence>
<dbReference type="GO" id="GO:0000981">
    <property type="term" value="F:DNA-binding transcription factor activity, RNA polymerase II-specific"/>
    <property type="evidence" value="ECO:0007669"/>
    <property type="project" value="InterPro"/>
</dbReference>
<dbReference type="SUPFAM" id="SSF57701">
    <property type="entry name" value="Zn2/Cys6 DNA-binding domain"/>
    <property type="match status" value="1"/>
</dbReference>
<feature type="compositionally biased region" description="Basic and acidic residues" evidence="3">
    <location>
        <begin position="615"/>
        <end position="633"/>
    </location>
</feature>
<feature type="compositionally biased region" description="Low complexity" evidence="3">
    <location>
        <begin position="634"/>
        <end position="650"/>
    </location>
</feature>
<dbReference type="PROSITE" id="PS50048">
    <property type="entry name" value="ZN2_CY6_FUNGAL_2"/>
    <property type="match status" value="1"/>
</dbReference>
<sequence>MSSSNDEQDPSKKRKIQRACDICRRKKIRCDGVQMPDRCSNCIAYGFECSYVEPAKKRGPPKGYVEGLEIRVEKIERLLQTLLPEADLARELSGASVARWQNPPVVDEDERTQFSLIENLQRLSLSSDRDSRFFGRSSGAMLLQTALNLKLESEPQNARRHTEFWASRPSPEPVLPPQYDFPPPDLVASLVDLYFAHVNLLLPLLHRPTFVRDLATGLHLTNDGFAATLLLVCAIGSRFSSDPRVLLDGTDSLHSCGWRWFEQLQLMRDPLGPPPCLYDLQFSALSVIFLHGTSAPQSCWTLVSIGIRMAQDVGAHRRKAADHRWTAEDELWKRAFWVLVFLDRMASADYGRPCAIQDEDFDLDFPIDCDDEYWETTDPAQAFHQPAGKPSRIVAFILYLRLCQVLSFALRTIYSINKSKVLLGLSKTNNNDWEHRIVVELDTTLNKWIDDVPDHLRWNPTHEHPDFFEQSVALHCSYYHLQILIHRPYIPNPKKIGPSAFPSLAICLNAARSCSHVVDIHRQRTGDKPLPLAQMAVFTSGIVLLLNIWGGKRSGLGLATDSSQEMAEVHRCMQALRVCEMRWQSAGKLWDILYELASVGQLPLPASANTKNKRERGAEEPKSSTGARPEHGHGSLSPLSESSSGNGSPEETLMTAERRQPPAPDVPNIMANGANLIPEGRPIAGGRRLHTSDVPAIATQFLPHFHHRSPAYGPETPLSTSSLRPDRFLGLTHGDESQRRRAYPGPPDTPLSTSSIHSQQQPEPFVPSMQRDESQHYGLTHPHLPDTPLSASSMHKHHQDFTHRSDESQSRHHPRPEPPLSASSVQSHHQHIPFVPSMSAPIEFSQSRRMIDDNQPTGVSQENPYWYSDRARTASTSHEHSPIHLPSSGNSTITAPRIPLGSTSSFPMSEAFYEQLTASFSSVPHDGHHYHRHPTSAPVNYPAQARQDYPDGGARHRTSRSHGFVAQSPQGVETHPHLNRDARGGDDTTASGIMDPEAMAIWSAAPMGFELDDWGPYLDTVNDMTQARMHAGGTLP</sequence>
<dbReference type="PANTHER" id="PTHR46910">
    <property type="entry name" value="TRANSCRIPTION FACTOR PDR1"/>
    <property type="match status" value="1"/>
</dbReference>
<evidence type="ECO:0000256" key="2">
    <source>
        <dbReference type="ARBA" id="ARBA00023242"/>
    </source>
</evidence>
<dbReference type="InterPro" id="IPR001138">
    <property type="entry name" value="Zn2Cys6_DnaBD"/>
</dbReference>
<feature type="region of interest" description="Disordered" evidence="3">
    <location>
        <begin position="707"/>
        <end position="829"/>
    </location>
</feature>
<keyword evidence="1" id="KW-0479">Metal-binding</keyword>
<dbReference type="GO" id="GO:0008270">
    <property type="term" value="F:zinc ion binding"/>
    <property type="evidence" value="ECO:0007669"/>
    <property type="project" value="InterPro"/>
</dbReference>
<comment type="caution">
    <text evidence="5">The sequence shown here is derived from an EMBL/GenBank/DDBJ whole genome shotgun (WGS) entry which is preliminary data.</text>
</comment>
<proteinExistence type="predicted"/>
<dbReference type="SMART" id="SM00906">
    <property type="entry name" value="Fungal_trans"/>
    <property type="match status" value="1"/>
</dbReference>
<dbReference type="AlphaFoldDB" id="A0AAD7G9B3"/>
<dbReference type="Pfam" id="PF04082">
    <property type="entry name" value="Fungal_trans"/>
    <property type="match status" value="1"/>
</dbReference>
<dbReference type="GO" id="GO:0003677">
    <property type="term" value="F:DNA binding"/>
    <property type="evidence" value="ECO:0007669"/>
    <property type="project" value="InterPro"/>
</dbReference>
<protein>
    <submittedName>
        <fullName evidence="5">Fungal-specific transcription factor domain-containing protein</fullName>
    </submittedName>
</protein>
<dbReference type="EMBL" id="JARKIE010000194">
    <property type="protein sequence ID" value="KAJ7668298.1"/>
    <property type="molecule type" value="Genomic_DNA"/>
</dbReference>
<evidence type="ECO:0000259" key="4">
    <source>
        <dbReference type="PROSITE" id="PS50048"/>
    </source>
</evidence>
<evidence type="ECO:0000313" key="6">
    <source>
        <dbReference type="Proteomes" id="UP001221757"/>
    </source>
</evidence>
<gene>
    <name evidence="5" type="ORF">B0H17DRAFT_1087619</name>
</gene>
<dbReference type="PANTHER" id="PTHR46910:SF38">
    <property type="entry name" value="ZN(2)-C6 FUNGAL-TYPE DOMAIN-CONTAINING PROTEIN"/>
    <property type="match status" value="1"/>
</dbReference>
<dbReference type="Pfam" id="PF00172">
    <property type="entry name" value="Zn_clus"/>
    <property type="match status" value="1"/>
</dbReference>